<sequence length="489" mass="52425">MEWEEREGEPGPTSIRLAVSLTRSQRVGSGAGGGREQHGPSHTAQRVGGGGSPAAGLSSRAGLLLVVCQDQNTNRLSQVQGITVEVSHEQPLGVILLTFDLRRRSEPREGGEGLLNSSQWRDGGGLLHRHDLDIIIIIIIITLHLRPLTSGTFFVFLFFSVAFLVLRLDLRCRFRFLAVRLGATPLFIRASLLDLHPGGESFTPVRISSPFSSLLFLAVTSSSSSSSSTPPSTLLLSSASSHAIPLSTLDPPPLRLLPPAARCLERVSNLRHERGLRLAAGQGTGPVSPHLPGTGTGSMWSPAGLHSRVDLRAQWMPCSSRAGVILQPAPDVGDSPGRRSVDSPGRRSVDSPGRRSAWAPEPGNPDDSFSSSFAPLPTSANSSYLIGGDVSVQSEGWTEPGDVCRRPGPAGLERAGGDEPLRGARSGVEEPGNHRPHDLSLIMKLEQDMTLLWSRSTGIVDGLHGDLILEDLRGSPLWFNRNLSWSEEH</sequence>
<evidence type="ECO:0000313" key="4">
    <source>
        <dbReference type="Proteomes" id="UP001174136"/>
    </source>
</evidence>
<feature type="region of interest" description="Disordered" evidence="1">
    <location>
        <begin position="326"/>
        <end position="374"/>
    </location>
</feature>
<gene>
    <name evidence="3" type="ORF">N1851_005833</name>
</gene>
<feature type="transmembrane region" description="Helical" evidence="2">
    <location>
        <begin position="151"/>
        <end position="170"/>
    </location>
</feature>
<evidence type="ECO:0000313" key="3">
    <source>
        <dbReference type="EMBL" id="KAK0152636.1"/>
    </source>
</evidence>
<reference evidence="3" key="1">
    <citation type="journal article" date="2023" name="Front. Mar. Sci.">
        <title>A new Merluccius polli reference genome to investigate the effects of global change in West African waters.</title>
        <authorList>
            <person name="Mateo J.L."/>
            <person name="Blanco-Fernandez C."/>
            <person name="Garcia-Vazquez E."/>
            <person name="Machado-Schiaffino G."/>
        </authorList>
    </citation>
    <scope>NUCLEOTIDE SEQUENCE</scope>
    <source>
        <strain evidence="3">C29</strain>
        <tissue evidence="3">Fin</tissue>
    </source>
</reference>
<feature type="compositionally biased region" description="Basic and acidic residues" evidence="1">
    <location>
        <begin position="415"/>
        <end position="435"/>
    </location>
</feature>
<dbReference type="AlphaFoldDB" id="A0AA47N6S5"/>
<evidence type="ECO:0000256" key="1">
    <source>
        <dbReference type="SAM" id="MobiDB-lite"/>
    </source>
</evidence>
<keyword evidence="2" id="KW-1133">Transmembrane helix</keyword>
<organism evidence="3 4">
    <name type="scientific">Merluccius polli</name>
    <name type="common">Benguela hake</name>
    <name type="synonym">Merluccius cadenati</name>
    <dbReference type="NCBI Taxonomy" id="89951"/>
    <lineage>
        <taxon>Eukaryota</taxon>
        <taxon>Metazoa</taxon>
        <taxon>Chordata</taxon>
        <taxon>Craniata</taxon>
        <taxon>Vertebrata</taxon>
        <taxon>Euteleostomi</taxon>
        <taxon>Actinopterygii</taxon>
        <taxon>Neopterygii</taxon>
        <taxon>Teleostei</taxon>
        <taxon>Neoteleostei</taxon>
        <taxon>Acanthomorphata</taxon>
        <taxon>Zeiogadaria</taxon>
        <taxon>Gadariae</taxon>
        <taxon>Gadiformes</taxon>
        <taxon>Gadoidei</taxon>
        <taxon>Merlucciidae</taxon>
        <taxon>Merluccius</taxon>
    </lineage>
</organism>
<dbReference type="Proteomes" id="UP001174136">
    <property type="component" value="Unassembled WGS sequence"/>
</dbReference>
<name>A0AA47N6S5_MERPO</name>
<comment type="caution">
    <text evidence="3">The sequence shown here is derived from an EMBL/GenBank/DDBJ whole genome shotgun (WGS) entry which is preliminary data.</text>
</comment>
<keyword evidence="4" id="KW-1185">Reference proteome</keyword>
<feature type="region of interest" description="Disordered" evidence="1">
    <location>
        <begin position="392"/>
        <end position="435"/>
    </location>
</feature>
<keyword evidence="2" id="KW-0472">Membrane</keyword>
<keyword evidence="2" id="KW-0812">Transmembrane</keyword>
<protein>
    <submittedName>
        <fullName evidence="3">Uncharacterized protein</fullName>
    </submittedName>
</protein>
<dbReference type="EMBL" id="JAOPHQ010000929">
    <property type="protein sequence ID" value="KAK0152636.1"/>
    <property type="molecule type" value="Genomic_DNA"/>
</dbReference>
<feature type="region of interest" description="Disordered" evidence="1">
    <location>
        <begin position="24"/>
        <end position="55"/>
    </location>
</feature>
<proteinExistence type="predicted"/>
<accession>A0AA47N6S5</accession>
<feature type="compositionally biased region" description="Basic and acidic residues" evidence="1">
    <location>
        <begin position="336"/>
        <end position="353"/>
    </location>
</feature>
<evidence type="ECO:0000256" key="2">
    <source>
        <dbReference type="SAM" id="Phobius"/>
    </source>
</evidence>